<evidence type="ECO:0000313" key="1">
    <source>
        <dbReference type="EMBL" id="MFC3109564.1"/>
    </source>
</evidence>
<dbReference type="EMBL" id="JBHRTP010000054">
    <property type="protein sequence ID" value="MFC3109564.1"/>
    <property type="molecule type" value="Genomic_DNA"/>
</dbReference>
<organism evidence="1 2">
    <name type="scientific">Undibacterium arcticum</name>
    <dbReference type="NCBI Taxonomy" id="1762892"/>
    <lineage>
        <taxon>Bacteria</taxon>
        <taxon>Pseudomonadati</taxon>
        <taxon>Pseudomonadota</taxon>
        <taxon>Betaproteobacteria</taxon>
        <taxon>Burkholderiales</taxon>
        <taxon>Oxalobacteraceae</taxon>
        <taxon>Undibacterium</taxon>
    </lineage>
</organism>
<dbReference type="InterPro" id="IPR010349">
    <property type="entry name" value="Asparaginase_II"/>
</dbReference>
<proteinExistence type="predicted"/>
<sequence>MAHAQLVEVTRGDSVECIHSGSIAIVNTRGDLLYQAGEPNFLTFTRSTIKPFQAAPFLRAGGPAKFGFSTREVALMCASHSGEAVHVDTVRTMLRNCGCDEHDLRCGCHLPLRYAATDTLPVAGENFNQLYNNCSGKHAGFLAYCMQHGQPIDSYLDPAHPLQQAVRASVAHFAGVNDSDLIMGIDGCSAPNYAMPLSRLALSYARLAQGEQDALYGGALDDLYRAMTAHPELVSGTGRNDLAFMRTGPGDWVAKIGADGVQVIGVRSAGLGIAIKMIDGNMRALYTAAVAVLMQLGLVCDAENSPLAGWIRPQLKNFMGLRTGEVRAAFQLHKV</sequence>
<reference evidence="2" key="1">
    <citation type="journal article" date="2019" name="Int. J. Syst. Evol. Microbiol.">
        <title>The Global Catalogue of Microorganisms (GCM) 10K type strain sequencing project: providing services to taxonomists for standard genome sequencing and annotation.</title>
        <authorList>
            <consortium name="The Broad Institute Genomics Platform"/>
            <consortium name="The Broad Institute Genome Sequencing Center for Infectious Disease"/>
            <person name="Wu L."/>
            <person name="Ma J."/>
        </authorList>
    </citation>
    <scope>NUCLEOTIDE SEQUENCE [LARGE SCALE GENOMIC DNA]</scope>
    <source>
        <strain evidence="2">KCTC 42986</strain>
    </source>
</reference>
<protein>
    <submittedName>
        <fullName evidence="1">Asparaginase</fullName>
    </submittedName>
</protein>
<keyword evidence="2" id="KW-1185">Reference proteome</keyword>
<dbReference type="PANTHER" id="PTHR42110:SF1">
    <property type="entry name" value="L-ASPARAGINASE, PUTATIVE (AFU_ORTHOLOGUE AFUA_3G11890)-RELATED"/>
    <property type="match status" value="1"/>
</dbReference>
<gene>
    <name evidence="1" type="ORF">ACFOFO_16600</name>
</gene>
<evidence type="ECO:0000313" key="2">
    <source>
        <dbReference type="Proteomes" id="UP001595530"/>
    </source>
</evidence>
<dbReference type="RefSeq" id="WP_390325397.1">
    <property type="nucleotide sequence ID" value="NZ_JBHRTP010000054.1"/>
</dbReference>
<accession>A0ABV7F3J4</accession>
<name>A0ABV7F3J4_9BURK</name>
<dbReference type="Proteomes" id="UP001595530">
    <property type="component" value="Unassembled WGS sequence"/>
</dbReference>
<dbReference type="PANTHER" id="PTHR42110">
    <property type="entry name" value="L-ASPARAGINASE, PUTATIVE (AFU_ORTHOLOGUE AFUA_3G11890)-RELATED"/>
    <property type="match status" value="1"/>
</dbReference>
<dbReference type="Pfam" id="PF06089">
    <property type="entry name" value="Asparaginase_II"/>
    <property type="match status" value="1"/>
</dbReference>
<comment type="caution">
    <text evidence="1">The sequence shown here is derived from an EMBL/GenBank/DDBJ whole genome shotgun (WGS) entry which is preliminary data.</text>
</comment>